<evidence type="ECO:0000313" key="2">
    <source>
        <dbReference type="EMBL" id="KAJ7736351.1"/>
    </source>
</evidence>
<dbReference type="EMBL" id="JARJLG010000149">
    <property type="protein sequence ID" value="KAJ7736351.1"/>
    <property type="molecule type" value="Genomic_DNA"/>
</dbReference>
<feature type="compositionally biased region" description="Low complexity" evidence="1">
    <location>
        <begin position="196"/>
        <end position="208"/>
    </location>
</feature>
<feature type="region of interest" description="Disordered" evidence="1">
    <location>
        <begin position="169"/>
        <end position="208"/>
    </location>
</feature>
<proteinExistence type="predicted"/>
<reference evidence="2" key="1">
    <citation type="submission" date="2023-03" db="EMBL/GenBank/DDBJ databases">
        <title>Massive genome expansion in bonnet fungi (Mycena s.s.) driven by repeated elements and novel gene families across ecological guilds.</title>
        <authorList>
            <consortium name="Lawrence Berkeley National Laboratory"/>
            <person name="Harder C.B."/>
            <person name="Miyauchi S."/>
            <person name="Viragh M."/>
            <person name="Kuo A."/>
            <person name="Thoen E."/>
            <person name="Andreopoulos B."/>
            <person name="Lu D."/>
            <person name="Skrede I."/>
            <person name="Drula E."/>
            <person name="Henrissat B."/>
            <person name="Morin E."/>
            <person name="Kohler A."/>
            <person name="Barry K."/>
            <person name="LaButti K."/>
            <person name="Morin E."/>
            <person name="Salamov A."/>
            <person name="Lipzen A."/>
            <person name="Mereny Z."/>
            <person name="Hegedus B."/>
            <person name="Baldrian P."/>
            <person name="Stursova M."/>
            <person name="Weitz H."/>
            <person name="Taylor A."/>
            <person name="Grigoriev I.V."/>
            <person name="Nagy L.G."/>
            <person name="Martin F."/>
            <person name="Kauserud H."/>
        </authorList>
    </citation>
    <scope>NUCLEOTIDE SEQUENCE</scope>
    <source>
        <strain evidence="2">CBHHK188m</strain>
    </source>
</reference>
<evidence type="ECO:0008006" key="4">
    <source>
        <dbReference type="Google" id="ProtNLM"/>
    </source>
</evidence>
<evidence type="ECO:0000256" key="1">
    <source>
        <dbReference type="SAM" id="MobiDB-lite"/>
    </source>
</evidence>
<gene>
    <name evidence="2" type="ORF">DFH07DRAFT_779697</name>
</gene>
<feature type="region of interest" description="Disordered" evidence="1">
    <location>
        <begin position="645"/>
        <end position="867"/>
    </location>
</feature>
<keyword evidence="3" id="KW-1185">Reference proteome</keyword>
<evidence type="ECO:0000313" key="3">
    <source>
        <dbReference type="Proteomes" id="UP001215280"/>
    </source>
</evidence>
<sequence length="1533" mass="171143">MYVVVLGISDRSRVPGRPTTVQDRYDEYTRGKISYADLKPFIDDKWGHTNTLPRRRREYRRCENGHHQVIIWLGFFKLQRRILAGNIIPRRRSWRRCGIRGRGELVAIRETDLRFYTMDEYWIPKTWKRRARLDTSQAASARAASLDLSAALPEGGEVAHALRPYFLPCPSHTADSPQPNPPGPRDLPERGEGQQASKTTTTDSDSRASTLVTCLNNPMAAASALPEFVPCNLPKPRPPRRLSSAAAPWLHAGLHSGSLDVDSVAQDLARQVDASDEHVVVVLRHFFDNIVKFDITGCYSANSAMDTPQRALGAFQYLGIDDAMSIPPAPLRKLEQKWIISRFVPMAIADRLAWVAQPTQLAPPKAPRQATVNLMEREYCIAEWWHALGGAKKRLVDNPDAYKASVPTERLSTCAKLMTRVGRSQDEIVRCNLEAFVYALRAFLKGDPELTQETINVLVKEDATSDWTEDDIKKACADTNILSLCSPVVAACLFHSGGVVSGKTLIANRPLWPFVDNWLCRGNHHIVTDDRLIALVDRKFWVLALRAALGKIGAADILNIFFSDFEVVKVLDPEHPPGDEEQKCLDVRRIKEQQPTAVPVSHMQLQHLLKFENHFENQPLYDDWDGYEDQNVGFVLPNPYSLASVGVNPEHTHSGDGPKAPEPEEEASAAAEVRDAEEKELEKVDTEQVEESAPGSGRKRRGDSDNLMEDEEEVEKVDTEQVEESAPGSGRKRRGDSDDLMEDEEEVEKVDTEQVEESAPGSRRKCKGDSDNLMEDEDQVTANGEKEVEGDDAEPKTAKPPPNKKRKVETVPSSTRQLRARNPPPPPLAIPAPPAPSSSVSRPKAKLKANPASSTRKNSDGVRSEGNPSVQWLAVSEHYPVPEPPEYENLAGQPRLDPTILHALSAETLSIPYWQFKPSHDEDRDLMAVKHTYKFRTFSQTRRDLETLGKIVNSQPSTFCSSYAEDVPLHVHPYAQRFPLDADVTKKHSSIVHVASQHKWHKLTVREKQEILRTQCVLVIKDRPYQHDGERFAFNSEGLSAFTNLDRLAFVQGICSSAFSRILSDEVADLGARKADAGVQLKAGRPADLLYCAEQRCLRESSDGTLPPEGQVLNLLSNSLPNQTTATPPGWTQVHLATHETACRWLKGLPGLPEFSFPWGEVEWAILANKDAMTWIHVDVLFTEVSVACGEKLWFVGRLKEGVDSDRGNMRSRHAFDNFNGWTDMTDIWDFEMVHLDPYTTFYMPAAKPHCVLTMSDSIGVGKHGIPMSNASNTVFITLHNVVVSSITTNADHEPARRFLTRIFIFVALAFTNPHNTDPASVGAANTYPLPDGILQHLPDIETADGVLDVLALRSFVILFVALTSSAYPHMQGRALPVNSEVWQELSYAWTLALDLDGHIVKRYSFERSNESGPESFNEAADLTLLTMAASMAKYHANTKPDKSRPCGFTTSAFKGQLREMLGRFDLHRQKYDGVGEPSLGMNDTIGSADFAKLVLVREFDQMLGVEDDYPLFLPWDKDTLGFKLVRVPVADF</sequence>
<feature type="compositionally biased region" description="Acidic residues" evidence="1">
    <location>
        <begin position="738"/>
        <end position="756"/>
    </location>
</feature>
<comment type="caution">
    <text evidence="2">The sequence shown here is derived from an EMBL/GenBank/DDBJ whole genome shotgun (WGS) entry which is preliminary data.</text>
</comment>
<feature type="compositionally biased region" description="Acidic residues" evidence="1">
    <location>
        <begin position="706"/>
        <end position="723"/>
    </location>
</feature>
<accession>A0AAD7I6Q3</accession>
<organism evidence="2 3">
    <name type="scientific">Mycena maculata</name>
    <dbReference type="NCBI Taxonomy" id="230809"/>
    <lineage>
        <taxon>Eukaryota</taxon>
        <taxon>Fungi</taxon>
        <taxon>Dikarya</taxon>
        <taxon>Basidiomycota</taxon>
        <taxon>Agaricomycotina</taxon>
        <taxon>Agaricomycetes</taxon>
        <taxon>Agaricomycetidae</taxon>
        <taxon>Agaricales</taxon>
        <taxon>Marasmiineae</taxon>
        <taxon>Mycenaceae</taxon>
        <taxon>Mycena</taxon>
    </lineage>
</organism>
<feature type="compositionally biased region" description="Basic and acidic residues" evidence="1">
    <location>
        <begin position="672"/>
        <end position="686"/>
    </location>
</feature>
<feature type="compositionally biased region" description="Basic and acidic residues" evidence="1">
    <location>
        <begin position="650"/>
        <end position="662"/>
    </location>
</feature>
<feature type="compositionally biased region" description="Pro residues" evidence="1">
    <location>
        <begin position="822"/>
        <end position="836"/>
    </location>
</feature>
<name>A0AAD7I6Q3_9AGAR</name>
<protein>
    <recommendedName>
        <fullName evidence="4">JmjC domain-containing protein</fullName>
    </recommendedName>
</protein>
<dbReference type="Proteomes" id="UP001215280">
    <property type="component" value="Unassembled WGS sequence"/>
</dbReference>